<sequence length="191" mass="21972">MTIEPLINYISNLFDISNNDIRLLTHFFKNTNFSKGSILEKENIVAQKLYFIRNGFIRTFSNEDGIEITTQIVGENNFITGFNSFVSGFISKENIQCISDCEVLHITKSDYETLTKESAIWSTFCKQVYEKAITFNQQRTTDLLTLSAEKQYLKLLAEQPEIIQNVPIQHIASYIGIKPESLSRIRKKIIS</sequence>
<evidence type="ECO:0000259" key="1">
    <source>
        <dbReference type="Pfam" id="PF00027"/>
    </source>
</evidence>
<gene>
    <name evidence="2" type="ORF">Q361_1212</name>
</gene>
<dbReference type="InterPro" id="IPR018490">
    <property type="entry name" value="cNMP-bd_dom_sf"/>
</dbReference>
<dbReference type="Pfam" id="PF00027">
    <property type="entry name" value="cNMP_binding"/>
    <property type="match status" value="1"/>
</dbReference>
<organism evidence="2 3">
    <name type="scientific">Flavobacterium croceum DSM 17960</name>
    <dbReference type="NCBI Taxonomy" id="1121886"/>
    <lineage>
        <taxon>Bacteria</taxon>
        <taxon>Pseudomonadati</taxon>
        <taxon>Bacteroidota</taxon>
        <taxon>Flavobacteriia</taxon>
        <taxon>Flavobacteriales</taxon>
        <taxon>Flavobacteriaceae</taxon>
        <taxon>Flavobacterium</taxon>
    </lineage>
</organism>
<dbReference type="RefSeq" id="WP_103726983.1">
    <property type="nucleotide sequence ID" value="NZ_PQNY01000021.1"/>
</dbReference>
<reference evidence="2 3" key="1">
    <citation type="submission" date="2018-01" db="EMBL/GenBank/DDBJ databases">
        <title>Genomic Encyclopedia of Type Strains, Phase I: the one thousand microbial genomes (KMG-I) project.</title>
        <authorList>
            <person name="Goeker M."/>
        </authorList>
    </citation>
    <scope>NUCLEOTIDE SEQUENCE [LARGE SCALE GENOMIC DNA]</scope>
    <source>
        <strain evidence="2 3">DSM 17960</strain>
    </source>
</reference>
<protein>
    <submittedName>
        <fullName evidence="2">CRP-like cAMP-binding protein</fullName>
    </submittedName>
</protein>
<dbReference type="SUPFAM" id="SSF51206">
    <property type="entry name" value="cAMP-binding domain-like"/>
    <property type="match status" value="1"/>
</dbReference>
<dbReference type="InterPro" id="IPR000595">
    <property type="entry name" value="cNMP-bd_dom"/>
</dbReference>
<dbReference type="CDD" id="cd00038">
    <property type="entry name" value="CAP_ED"/>
    <property type="match status" value="1"/>
</dbReference>
<keyword evidence="3" id="KW-1185">Reference proteome</keyword>
<dbReference type="InterPro" id="IPR014710">
    <property type="entry name" value="RmlC-like_jellyroll"/>
</dbReference>
<proteinExistence type="predicted"/>
<name>A0A2S4N4Y2_9FLAO</name>
<evidence type="ECO:0000313" key="2">
    <source>
        <dbReference type="EMBL" id="POS00802.1"/>
    </source>
</evidence>
<dbReference type="Proteomes" id="UP000237056">
    <property type="component" value="Unassembled WGS sequence"/>
</dbReference>
<accession>A0A2S4N4Y2</accession>
<dbReference type="AlphaFoldDB" id="A0A2S4N4Y2"/>
<dbReference type="Gene3D" id="2.60.120.10">
    <property type="entry name" value="Jelly Rolls"/>
    <property type="match status" value="1"/>
</dbReference>
<feature type="domain" description="Cyclic nucleotide-binding" evidence="1">
    <location>
        <begin position="32"/>
        <end position="116"/>
    </location>
</feature>
<dbReference type="OrthoDB" id="758145at2"/>
<comment type="caution">
    <text evidence="2">The sequence shown here is derived from an EMBL/GenBank/DDBJ whole genome shotgun (WGS) entry which is preliminary data.</text>
</comment>
<dbReference type="EMBL" id="PQNY01000021">
    <property type="protein sequence ID" value="POS00802.1"/>
    <property type="molecule type" value="Genomic_DNA"/>
</dbReference>
<evidence type="ECO:0000313" key="3">
    <source>
        <dbReference type="Proteomes" id="UP000237056"/>
    </source>
</evidence>